<reference evidence="1 2" key="1">
    <citation type="journal article" date="2012" name="Genome Biol.">
        <title>Genome and low-iron response of an oceanic diatom adapted to chronic iron limitation.</title>
        <authorList>
            <person name="Lommer M."/>
            <person name="Specht M."/>
            <person name="Roy A.S."/>
            <person name="Kraemer L."/>
            <person name="Andreson R."/>
            <person name="Gutowska M.A."/>
            <person name="Wolf J."/>
            <person name="Bergner S.V."/>
            <person name="Schilhabel M.B."/>
            <person name="Klostermeier U.C."/>
            <person name="Beiko R.G."/>
            <person name="Rosenstiel P."/>
            <person name="Hippler M."/>
            <person name="Laroche J."/>
        </authorList>
    </citation>
    <scope>NUCLEOTIDE SEQUENCE [LARGE SCALE GENOMIC DNA]</scope>
    <source>
        <strain evidence="1 2">CCMP1005</strain>
    </source>
</reference>
<name>K0SUW8_THAOC</name>
<sequence length="184" mass="19685">MPHGRRHPLSVPRPGDGSAAIIRPEMLQRGVDFAQEPPKSSCRLKSICVVASTIPSSCPGRLGCCLLSTPGLRCLWLTVDGLMDSRPLGRSRAVSSPRPVGSSALSMTRTSLSGLWLGYNSGAAARQGLFNQRLSEPDDVPPVGKSAKQRLDRLRTALSSYLLAKNLSGFVRFSRLCSGRGPTV</sequence>
<accession>K0SUW8</accession>
<dbReference type="Proteomes" id="UP000266841">
    <property type="component" value="Unassembled WGS sequence"/>
</dbReference>
<protein>
    <submittedName>
        <fullName evidence="1">Uncharacterized protein</fullName>
    </submittedName>
</protein>
<organism evidence="1 2">
    <name type="scientific">Thalassiosira oceanica</name>
    <name type="common">Marine diatom</name>
    <dbReference type="NCBI Taxonomy" id="159749"/>
    <lineage>
        <taxon>Eukaryota</taxon>
        <taxon>Sar</taxon>
        <taxon>Stramenopiles</taxon>
        <taxon>Ochrophyta</taxon>
        <taxon>Bacillariophyta</taxon>
        <taxon>Coscinodiscophyceae</taxon>
        <taxon>Thalassiosirophycidae</taxon>
        <taxon>Thalassiosirales</taxon>
        <taxon>Thalassiosiraceae</taxon>
        <taxon>Thalassiosira</taxon>
    </lineage>
</organism>
<evidence type="ECO:0000313" key="2">
    <source>
        <dbReference type="Proteomes" id="UP000266841"/>
    </source>
</evidence>
<keyword evidence="2" id="KW-1185">Reference proteome</keyword>
<comment type="caution">
    <text evidence="1">The sequence shown here is derived from an EMBL/GenBank/DDBJ whole genome shotgun (WGS) entry which is preliminary data.</text>
</comment>
<proteinExistence type="predicted"/>
<dbReference type="AlphaFoldDB" id="K0SUW8"/>
<dbReference type="EMBL" id="AGNL01010369">
    <property type="protein sequence ID" value="EJK69185.1"/>
    <property type="molecule type" value="Genomic_DNA"/>
</dbReference>
<gene>
    <name evidence="1" type="ORF">THAOC_09591</name>
</gene>
<evidence type="ECO:0000313" key="1">
    <source>
        <dbReference type="EMBL" id="EJK69185.1"/>
    </source>
</evidence>